<keyword evidence="1" id="KW-1133">Transmembrane helix</keyword>
<feature type="transmembrane region" description="Helical" evidence="1">
    <location>
        <begin position="33"/>
        <end position="55"/>
    </location>
</feature>
<keyword evidence="1" id="KW-0472">Membrane</keyword>
<evidence type="ECO:0000256" key="1">
    <source>
        <dbReference type="SAM" id="Phobius"/>
    </source>
</evidence>
<reference evidence="2 3" key="1">
    <citation type="submission" date="2016-11" db="EMBL/GenBank/DDBJ databases">
        <authorList>
            <person name="Jaros S."/>
            <person name="Januszkiewicz K."/>
            <person name="Wedrychowicz H."/>
        </authorList>
    </citation>
    <scope>NUCLEOTIDE SEQUENCE [LARGE SCALE GENOMIC DNA]</scope>
    <source>
        <strain evidence="2 3">IBRC-M 10683</strain>
    </source>
</reference>
<dbReference type="EMBL" id="FQVW01000044">
    <property type="protein sequence ID" value="SHG59927.1"/>
    <property type="molecule type" value="Genomic_DNA"/>
</dbReference>
<sequence>MNFSMTEMPVFVKREVEKLEEVLAPLMKKVSKYAFWSLPLITLSIVNLFFLLFIVDEYQSTFTLIFYAIIGAFGLALSKEAKLQRKELHKKSADYIIKRIKKSNIVTEDIKNKYVKRVQAQPIRSINYFIQFLEEENRINRNQWQTNT</sequence>
<evidence type="ECO:0008006" key="4">
    <source>
        <dbReference type="Google" id="ProtNLM"/>
    </source>
</evidence>
<dbReference type="OrthoDB" id="2451415at2"/>
<keyword evidence="1" id="KW-0812">Transmembrane</keyword>
<proteinExistence type="predicted"/>
<evidence type="ECO:0000313" key="3">
    <source>
        <dbReference type="Proteomes" id="UP000183988"/>
    </source>
</evidence>
<dbReference type="InterPro" id="IPR020205">
    <property type="entry name" value="Uncharacterised_YwnF_TM"/>
</dbReference>
<accession>A0A1M5L4H5</accession>
<feature type="transmembrane region" description="Helical" evidence="1">
    <location>
        <begin position="61"/>
        <end position="78"/>
    </location>
</feature>
<dbReference type="STRING" id="930117.SAMN05216225_10448"/>
<dbReference type="Pfam" id="PF17370">
    <property type="entry name" value="DUF5392"/>
    <property type="match status" value="1"/>
</dbReference>
<dbReference type="Proteomes" id="UP000183988">
    <property type="component" value="Unassembled WGS sequence"/>
</dbReference>
<gene>
    <name evidence="2" type="ORF">SAMN05216225_10448</name>
</gene>
<evidence type="ECO:0000313" key="2">
    <source>
        <dbReference type="EMBL" id="SHG59927.1"/>
    </source>
</evidence>
<dbReference type="RefSeq" id="WP_072891551.1">
    <property type="nucleotide sequence ID" value="NZ_FQVW01000044.1"/>
</dbReference>
<protein>
    <recommendedName>
        <fullName evidence="4">YwnF</fullName>
    </recommendedName>
</protein>
<organism evidence="2 3">
    <name type="scientific">Ornithinibacillus halophilus</name>
    <dbReference type="NCBI Taxonomy" id="930117"/>
    <lineage>
        <taxon>Bacteria</taxon>
        <taxon>Bacillati</taxon>
        <taxon>Bacillota</taxon>
        <taxon>Bacilli</taxon>
        <taxon>Bacillales</taxon>
        <taxon>Bacillaceae</taxon>
        <taxon>Ornithinibacillus</taxon>
    </lineage>
</organism>
<keyword evidence="3" id="KW-1185">Reference proteome</keyword>
<dbReference type="AlphaFoldDB" id="A0A1M5L4H5"/>
<name>A0A1M5L4H5_9BACI</name>